<protein>
    <submittedName>
        <fullName evidence="1">Uncharacterized protein (TIGR03492 family)</fullName>
    </submittedName>
</protein>
<accession>A0A318S9J4</accession>
<dbReference type="PANTHER" id="PTHR39517">
    <property type="entry name" value="SLL0192 PROTEIN"/>
    <property type="match status" value="1"/>
</dbReference>
<dbReference type="NCBIfam" id="TIGR03492">
    <property type="entry name" value="lipid-A-disaccharide synthase-related protein"/>
    <property type="match status" value="1"/>
</dbReference>
<dbReference type="EMBL" id="QJSX01000002">
    <property type="protein sequence ID" value="PYE55810.1"/>
    <property type="molecule type" value="Genomic_DNA"/>
</dbReference>
<evidence type="ECO:0000313" key="2">
    <source>
        <dbReference type="Proteomes" id="UP000248326"/>
    </source>
</evidence>
<dbReference type="AlphaFoldDB" id="A0A318S9J4"/>
<comment type="caution">
    <text evidence="1">The sequence shown here is derived from an EMBL/GenBank/DDBJ whole genome shotgun (WGS) entry which is preliminary data.</text>
</comment>
<name>A0A318S9J4_9DEIO</name>
<dbReference type="Proteomes" id="UP000248326">
    <property type="component" value="Unassembled WGS sequence"/>
</dbReference>
<dbReference type="SUPFAM" id="SSF53756">
    <property type="entry name" value="UDP-Glycosyltransferase/glycogen phosphorylase"/>
    <property type="match status" value="1"/>
</dbReference>
<sequence length="387" mass="40315">MLIVSNGTAEDLIGAKLAAFLRSDVLALPLVGEGRAYASVAHVLGPPLALPSGGFPFASFPNLRADLAAGLIGTSFRQLASGARAARSADVVVSVGDAYALLLATLASGAGRPLVQLQPLVTVRYAERLTLADHLRELNALGANVFLPPEVALQRRAWSVFTRDEASAAHLRRRGVAARYLGSFAMDVLPEPERDLSVLLDDRPVLALLPGSRGDAISSLPIMLEAAARLRELRAVVAWAGPLSALPDLPGWTTEPLGDAAVHLSKGGATVTVLRGAFGSVARAARFAIGTAGTASEQLAGLGVPVVAFPTLGPQFVATFARRQKRLLGEALTLVDAQPNAVADAVRRFVTNDRAYDAASRAGRERIGAGGALERIARDLDALSGAR</sequence>
<reference evidence="1 2" key="1">
    <citation type="submission" date="2018-06" db="EMBL/GenBank/DDBJ databases">
        <title>Genomic Encyclopedia of Type Strains, Phase IV (KMG-IV): sequencing the most valuable type-strain genomes for metagenomic binning, comparative biology and taxonomic classification.</title>
        <authorList>
            <person name="Goeker M."/>
        </authorList>
    </citation>
    <scope>NUCLEOTIDE SEQUENCE [LARGE SCALE GENOMIC DNA]</scope>
    <source>
        <strain evidence="1 2">DSM 18048</strain>
    </source>
</reference>
<dbReference type="PANTHER" id="PTHR39517:SF1">
    <property type="entry name" value="LIPID-A-DISACCHARIDE SYNTHASE"/>
    <property type="match status" value="1"/>
</dbReference>
<organism evidence="1 2">
    <name type="scientific">Deinococcus yavapaiensis KR-236</name>
    <dbReference type="NCBI Taxonomy" id="694435"/>
    <lineage>
        <taxon>Bacteria</taxon>
        <taxon>Thermotogati</taxon>
        <taxon>Deinococcota</taxon>
        <taxon>Deinococci</taxon>
        <taxon>Deinococcales</taxon>
        <taxon>Deinococcaceae</taxon>
        <taxon>Deinococcus</taxon>
    </lineage>
</organism>
<keyword evidence="2" id="KW-1185">Reference proteome</keyword>
<proteinExistence type="predicted"/>
<evidence type="ECO:0000313" key="1">
    <source>
        <dbReference type="EMBL" id="PYE55810.1"/>
    </source>
</evidence>
<gene>
    <name evidence="1" type="ORF">DES52_102175</name>
</gene>
<dbReference type="InterPro" id="IPR019994">
    <property type="entry name" value="Lipid-A-disac_synthase-rel_put"/>
</dbReference>